<dbReference type="Proteomes" id="UP000501452">
    <property type="component" value="Chromosome"/>
</dbReference>
<evidence type="ECO:0008006" key="5">
    <source>
        <dbReference type="Google" id="ProtNLM"/>
    </source>
</evidence>
<protein>
    <recommendedName>
        <fullName evidence="5">Calcium-binding protein</fullName>
    </recommendedName>
</protein>
<reference evidence="3 4" key="1">
    <citation type="submission" date="2019-10" db="EMBL/GenBank/DDBJ databases">
        <title>Rubrobacter sp nov SCSIO 52090 isolated from a deep-sea sediment in the South China Sea.</title>
        <authorList>
            <person name="Chen R.W."/>
        </authorList>
    </citation>
    <scope>NUCLEOTIDE SEQUENCE [LARGE SCALE GENOMIC DNA]</scope>
    <source>
        <strain evidence="3 4">SCSIO 52909</strain>
    </source>
</reference>
<organism evidence="3 4">
    <name type="scientific">Rubrobacter tropicus</name>
    <dbReference type="NCBI Taxonomy" id="2653851"/>
    <lineage>
        <taxon>Bacteria</taxon>
        <taxon>Bacillati</taxon>
        <taxon>Actinomycetota</taxon>
        <taxon>Rubrobacteria</taxon>
        <taxon>Rubrobacterales</taxon>
        <taxon>Rubrobacteraceae</taxon>
        <taxon>Rubrobacter</taxon>
    </lineage>
</organism>
<dbReference type="Gene3D" id="2.150.10.10">
    <property type="entry name" value="Serralysin-like metalloprotease, C-terminal"/>
    <property type="match status" value="1"/>
</dbReference>
<dbReference type="InterPro" id="IPR011049">
    <property type="entry name" value="Serralysin-like_metalloprot_C"/>
</dbReference>
<keyword evidence="4" id="KW-1185">Reference proteome</keyword>
<dbReference type="RefSeq" id="WP_166172724.1">
    <property type="nucleotide sequence ID" value="NZ_CP045119.1"/>
</dbReference>
<feature type="compositionally biased region" description="Basic and acidic residues" evidence="1">
    <location>
        <begin position="50"/>
        <end position="65"/>
    </location>
</feature>
<keyword evidence="2" id="KW-0732">Signal</keyword>
<proteinExistence type="predicted"/>
<evidence type="ECO:0000256" key="1">
    <source>
        <dbReference type="SAM" id="MobiDB-lite"/>
    </source>
</evidence>
<gene>
    <name evidence="3" type="ORF">GBA63_01195</name>
</gene>
<feature type="signal peptide" evidence="2">
    <location>
        <begin position="1"/>
        <end position="26"/>
    </location>
</feature>
<feature type="chain" id="PRO_5026153734" description="Calcium-binding protein" evidence="2">
    <location>
        <begin position="27"/>
        <end position="121"/>
    </location>
</feature>
<evidence type="ECO:0000313" key="4">
    <source>
        <dbReference type="Proteomes" id="UP000501452"/>
    </source>
</evidence>
<dbReference type="GO" id="GO:0005509">
    <property type="term" value="F:calcium ion binding"/>
    <property type="evidence" value="ECO:0007669"/>
    <property type="project" value="InterPro"/>
</dbReference>
<dbReference type="InterPro" id="IPR001343">
    <property type="entry name" value="Hemolysn_Ca-bd"/>
</dbReference>
<feature type="region of interest" description="Disordered" evidence="1">
    <location>
        <begin position="50"/>
        <end position="73"/>
    </location>
</feature>
<evidence type="ECO:0000256" key="2">
    <source>
        <dbReference type="SAM" id="SignalP"/>
    </source>
</evidence>
<dbReference type="KEGG" id="rub:GBA63_01195"/>
<evidence type="ECO:0000313" key="3">
    <source>
        <dbReference type="EMBL" id="QIN81393.1"/>
    </source>
</evidence>
<dbReference type="PRINTS" id="PR00313">
    <property type="entry name" value="CABNDNGRPT"/>
</dbReference>
<accession>A0A6G8Q4L9</accession>
<name>A0A6G8Q4L9_9ACTN</name>
<dbReference type="InterPro" id="IPR018511">
    <property type="entry name" value="Hemolysin-typ_Ca-bd_CS"/>
</dbReference>
<dbReference type="EMBL" id="CP045119">
    <property type="protein sequence ID" value="QIN81393.1"/>
    <property type="molecule type" value="Genomic_DNA"/>
</dbReference>
<dbReference type="AlphaFoldDB" id="A0A6G8Q4L9"/>
<dbReference type="PROSITE" id="PS00330">
    <property type="entry name" value="HEMOLYSIN_CALCIUM"/>
    <property type="match status" value="2"/>
</dbReference>
<dbReference type="SUPFAM" id="SSF51120">
    <property type="entry name" value="beta-Roll"/>
    <property type="match status" value="1"/>
</dbReference>
<dbReference type="Pfam" id="PF00353">
    <property type="entry name" value="HemolysinCabind"/>
    <property type="match status" value="1"/>
</dbReference>
<sequence>MRRRFAVILVAVSVLIPTLGGGAALAATLIGTGGPDRIVGSVRADWIDGRAGDDRISGGGGEDRIQGGPGNDLVRANDDWSRDYVDCGPGFDTVSADPGSSSPRDLYVDCEFRSAPYQPTP</sequence>